<organism evidence="8">
    <name type="scientific">Hemiselmis andersenii</name>
    <name type="common">Cryptophyte alga</name>
    <dbReference type="NCBI Taxonomy" id="464988"/>
    <lineage>
        <taxon>Eukaryota</taxon>
        <taxon>Cryptophyceae</taxon>
        <taxon>Cryptomonadales</taxon>
        <taxon>Hemiselmidaceae</taxon>
        <taxon>Hemiselmis</taxon>
    </lineage>
</organism>
<feature type="region of interest" description="Disordered" evidence="4">
    <location>
        <begin position="827"/>
        <end position="863"/>
    </location>
</feature>
<dbReference type="InterPro" id="IPR003593">
    <property type="entry name" value="AAA+_ATPase"/>
</dbReference>
<dbReference type="AlphaFoldDB" id="A0A7S1DRU7"/>
<dbReference type="GO" id="GO:0005524">
    <property type="term" value="F:ATP binding"/>
    <property type="evidence" value="ECO:0007669"/>
    <property type="project" value="UniProtKB-KW"/>
</dbReference>
<dbReference type="SUPFAM" id="SSF52540">
    <property type="entry name" value="P-loop containing nucleoside triphosphate hydrolases"/>
    <property type="match status" value="2"/>
</dbReference>
<dbReference type="InterPro" id="IPR009010">
    <property type="entry name" value="Asp_de-COase-like_dom_sf"/>
</dbReference>
<dbReference type="PANTHER" id="PTHR23077">
    <property type="entry name" value="AAA-FAMILY ATPASE"/>
    <property type="match status" value="1"/>
</dbReference>
<dbReference type="InterPro" id="IPR029067">
    <property type="entry name" value="CDC48_domain_2-like_sf"/>
</dbReference>
<reference evidence="8" key="1">
    <citation type="submission" date="2021-01" db="EMBL/GenBank/DDBJ databases">
        <authorList>
            <person name="Corre E."/>
            <person name="Pelletier E."/>
            <person name="Niang G."/>
            <person name="Scheremetjew M."/>
            <person name="Finn R."/>
            <person name="Kale V."/>
            <person name="Holt S."/>
            <person name="Cochrane G."/>
            <person name="Meng A."/>
            <person name="Brown T."/>
            <person name="Cohen L."/>
        </authorList>
    </citation>
    <scope>NUCLEOTIDE SEQUENCE</scope>
    <source>
        <strain evidence="8">CCMP644</strain>
    </source>
</reference>
<feature type="chain" id="PRO_5030623936" description="Vesicle-fusing ATPase" evidence="5">
    <location>
        <begin position="24"/>
        <end position="863"/>
    </location>
</feature>
<feature type="domain" description="AAA+ ATPase" evidence="6">
    <location>
        <begin position="572"/>
        <end position="710"/>
    </location>
</feature>
<dbReference type="SUPFAM" id="SSF50692">
    <property type="entry name" value="ADC-like"/>
    <property type="match status" value="1"/>
</dbReference>
<dbReference type="Pfam" id="PF02359">
    <property type="entry name" value="CDC48_N"/>
    <property type="match status" value="1"/>
</dbReference>
<feature type="domain" description="AAA+ ATPase" evidence="6">
    <location>
        <begin position="301"/>
        <end position="435"/>
    </location>
</feature>
<dbReference type="GO" id="GO:0016887">
    <property type="term" value="F:ATP hydrolysis activity"/>
    <property type="evidence" value="ECO:0007669"/>
    <property type="project" value="InterPro"/>
</dbReference>
<dbReference type="Gene3D" id="6.10.20.150">
    <property type="match status" value="1"/>
</dbReference>
<dbReference type="PANTHER" id="PTHR23077:SF171">
    <property type="entry name" value="NUCLEAR VALOSIN-CONTAINING PROTEIN-LIKE"/>
    <property type="match status" value="1"/>
</dbReference>
<gene>
    <name evidence="8" type="ORF">HAND00432_LOCUS9101</name>
</gene>
<dbReference type="InterPro" id="IPR041569">
    <property type="entry name" value="AAA_lid_3"/>
</dbReference>
<dbReference type="InterPro" id="IPR003338">
    <property type="entry name" value="CDC4_N-term_subdom"/>
</dbReference>
<evidence type="ECO:0000259" key="7">
    <source>
        <dbReference type="SMART" id="SM01073"/>
    </source>
</evidence>
<feature type="domain" description="CDC48 N-terminal subdomain" evidence="7">
    <location>
        <begin position="84"/>
        <end position="168"/>
    </location>
</feature>
<dbReference type="FunFam" id="3.40.50.300:FF:000012">
    <property type="entry name" value="Transitional endoplasmic reticulum ATPase"/>
    <property type="match status" value="1"/>
</dbReference>
<dbReference type="SUPFAM" id="SSF54585">
    <property type="entry name" value="Cdc48 domain 2-like"/>
    <property type="match status" value="1"/>
</dbReference>
<dbReference type="GO" id="GO:0005634">
    <property type="term" value="C:nucleus"/>
    <property type="evidence" value="ECO:0007669"/>
    <property type="project" value="TreeGrafter"/>
</dbReference>
<dbReference type="SMART" id="SM01073">
    <property type="entry name" value="CDC48_N"/>
    <property type="match status" value="1"/>
</dbReference>
<dbReference type="GO" id="GO:0034098">
    <property type="term" value="C:VCP-NPL4-UFD1 AAA ATPase complex"/>
    <property type="evidence" value="ECO:0007669"/>
    <property type="project" value="TreeGrafter"/>
</dbReference>
<keyword evidence="5" id="KW-0732">Signal</keyword>
<evidence type="ECO:0000256" key="3">
    <source>
        <dbReference type="ARBA" id="ARBA00022840"/>
    </source>
</evidence>
<dbReference type="InterPro" id="IPR027417">
    <property type="entry name" value="P-loop_NTPase"/>
</dbReference>
<dbReference type="FunFam" id="1.10.8.60:FF:000057">
    <property type="entry name" value="AAA family ATPase, CDC48 subfamily"/>
    <property type="match status" value="1"/>
</dbReference>
<dbReference type="InterPro" id="IPR003959">
    <property type="entry name" value="ATPase_AAA_core"/>
</dbReference>
<keyword evidence="2" id="KW-0547">Nucleotide-binding</keyword>
<evidence type="ECO:0000259" key="6">
    <source>
        <dbReference type="SMART" id="SM00382"/>
    </source>
</evidence>
<proteinExistence type="predicted"/>
<dbReference type="GO" id="GO:0031593">
    <property type="term" value="F:polyubiquitin modification-dependent protein binding"/>
    <property type="evidence" value="ECO:0007669"/>
    <property type="project" value="TreeGrafter"/>
</dbReference>
<evidence type="ECO:0000256" key="1">
    <source>
        <dbReference type="ARBA" id="ARBA00022737"/>
    </source>
</evidence>
<sequence>MGRVVHCIAALAVAASCMGGAEAWGGRAHTAPLSLSLKPGSAGMVMSSRAEAMRLRGGAGNRNLKGATEVESETTLEKKISPNRLLVEVPDSTDNSICAVSTKRMEELGIFNGDTVKIKGRRGRETVCVLVPDDKLPEDRIRLPDIVAKALHVNVGSDRVIVSQFSDIKNAKRVHIVPFKDSLEGFEGDVFEVFLKPYFFENYRPLHVGEAFSITDEKLDITIDFKVMQIDDEDTEYGVVAPETVVYTEGAPLDRSEDPARSEEIGYDDVGGLSKQISQLRELVELPLRHPEIFQRVGTNPPRGVLLHGPAGCGKTMIGKALASECGAFFFLINGPEVLSGKAGDSENHLRRCFEEATKNAPSVIWIDEVEVIAGKRDKANGEVEKRIVSQLITLMDGIKENVMVVAATNKPNDIDQSLRRFGRFSKEIEVVSPDDNGRHEILKIKTRNMQLAEDVDLKGIAHDAHGYTGGDLAQLVLEAGVQCIRDQTDLLDLEEDELPMSQMRKIRVRQKDMFAAMANTNPSSLRETSVEMPDVTWADVGGLEKVKQELMETVMYPVEYAHKYEKFGMNPSRGVLLYGPSGCGKTLMAKAIANEAKTNFISVKGPELLSMWMGESESNVRDLFAKARGAAPCILFFDEIDSIAKPRGGGGSSGEAGDRIVNQILTEMDGVGARKNVVCIGASNRPDMLDPAVCRPGRLDQLVYIPVPDVESRIKIFESCLRKSPLADDVVLSSMAENTEGFSGADLNEICQRACKLAIREEISQWTEWAATQEDPKNPTKPFESKVHQIGKHHFEESFKFARRSVTDKDVRKYETFRQKMLAAAAGAADKVEESSADPGLGADLTELMGGAPPPAEEDLYG</sequence>
<dbReference type="Gene3D" id="2.40.40.20">
    <property type="match status" value="1"/>
</dbReference>
<dbReference type="GO" id="GO:0097352">
    <property type="term" value="P:autophagosome maturation"/>
    <property type="evidence" value="ECO:0007669"/>
    <property type="project" value="TreeGrafter"/>
</dbReference>
<dbReference type="FunFam" id="3.10.330.10:FF:000001">
    <property type="entry name" value="Cell division control 48"/>
    <property type="match status" value="1"/>
</dbReference>
<dbReference type="PROSITE" id="PS51257">
    <property type="entry name" value="PROKAR_LIPOPROTEIN"/>
    <property type="match status" value="1"/>
</dbReference>
<feature type="signal peptide" evidence="5">
    <location>
        <begin position="1"/>
        <end position="23"/>
    </location>
</feature>
<dbReference type="FunFam" id="3.40.50.300:FF:000018">
    <property type="entry name" value="Cell division control 48"/>
    <property type="match status" value="1"/>
</dbReference>
<dbReference type="GO" id="GO:0005829">
    <property type="term" value="C:cytosol"/>
    <property type="evidence" value="ECO:0007669"/>
    <property type="project" value="TreeGrafter"/>
</dbReference>
<dbReference type="PROSITE" id="PS00674">
    <property type="entry name" value="AAA"/>
    <property type="match status" value="1"/>
</dbReference>
<evidence type="ECO:0000256" key="4">
    <source>
        <dbReference type="SAM" id="MobiDB-lite"/>
    </source>
</evidence>
<dbReference type="Gene3D" id="1.10.8.60">
    <property type="match status" value="1"/>
</dbReference>
<dbReference type="FunFam" id="2.40.40.20:FF:000003">
    <property type="entry name" value="Transitional endoplasmic reticulum ATPase"/>
    <property type="match status" value="1"/>
</dbReference>
<dbReference type="InterPro" id="IPR003960">
    <property type="entry name" value="ATPase_AAA_CS"/>
</dbReference>
<dbReference type="InterPro" id="IPR050168">
    <property type="entry name" value="AAA_ATPase_domain"/>
</dbReference>
<accession>A0A7S1DRU7</accession>
<dbReference type="SMART" id="SM00382">
    <property type="entry name" value="AAA"/>
    <property type="match status" value="2"/>
</dbReference>
<evidence type="ECO:0008006" key="9">
    <source>
        <dbReference type="Google" id="ProtNLM"/>
    </source>
</evidence>
<dbReference type="Pfam" id="PF00004">
    <property type="entry name" value="AAA"/>
    <property type="match status" value="2"/>
</dbReference>
<evidence type="ECO:0000256" key="5">
    <source>
        <dbReference type="SAM" id="SignalP"/>
    </source>
</evidence>
<dbReference type="Pfam" id="PF17862">
    <property type="entry name" value="AAA_lid_3"/>
    <property type="match status" value="2"/>
</dbReference>
<dbReference type="EMBL" id="HBFX01015139">
    <property type="protein sequence ID" value="CAD8954563.1"/>
    <property type="molecule type" value="Transcribed_RNA"/>
</dbReference>
<name>A0A7S1DRU7_HEMAN</name>
<keyword evidence="3" id="KW-0067">ATP-binding</keyword>
<keyword evidence="1" id="KW-0677">Repeat</keyword>
<dbReference type="Gene3D" id="3.10.330.10">
    <property type="match status" value="1"/>
</dbReference>
<dbReference type="Gene3D" id="3.40.50.300">
    <property type="entry name" value="P-loop containing nucleotide triphosphate hydrolases"/>
    <property type="match status" value="2"/>
</dbReference>
<dbReference type="GO" id="GO:0030970">
    <property type="term" value="P:retrograde protein transport, ER to cytosol"/>
    <property type="evidence" value="ECO:0007669"/>
    <property type="project" value="TreeGrafter"/>
</dbReference>
<evidence type="ECO:0000313" key="8">
    <source>
        <dbReference type="EMBL" id="CAD8954563.1"/>
    </source>
</evidence>
<dbReference type="GO" id="GO:0051228">
    <property type="term" value="P:mitotic spindle disassembly"/>
    <property type="evidence" value="ECO:0007669"/>
    <property type="project" value="TreeGrafter"/>
</dbReference>
<protein>
    <recommendedName>
        <fullName evidence="9">Vesicle-fusing ATPase</fullName>
    </recommendedName>
</protein>
<evidence type="ECO:0000256" key="2">
    <source>
        <dbReference type="ARBA" id="ARBA00022741"/>
    </source>
</evidence>